<dbReference type="InterPro" id="IPR020843">
    <property type="entry name" value="ER"/>
</dbReference>
<evidence type="ECO:0000256" key="1">
    <source>
        <dbReference type="ARBA" id="ARBA00022857"/>
    </source>
</evidence>
<dbReference type="InterPro" id="IPR047618">
    <property type="entry name" value="QOR-like"/>
</dbReference>
<keyword evidence="2" id="KW-0560">Oxidoreductase</keyword>
<dbReference type="InterPro" id="IPR011032">
    <property type="entry name" value="GroES-like_sf"/>
</dbReference>
<dbReference type="Proteomes" id="UP000282195">
    <property type="component" value="Plasmid pRCCGE525c"/>
</dbReference>
<dbReference type="RefSeq" id="WP_120707663.1">
    <property type="nucleotide sequence ID" value="NZ_CP032695.1"/>
</dbReference>
<dbReference type="GO" id="GO:0070402">
    <property type="term" value="F:NADPH binding"/>
    <property type="evidence" value="ECO:0007669"/>
    <property type="project" value="TreeGrafter"/>
</dbReference>
<dbReference type="PROSITE" id="PS01162">
    <property type="entry name" value="QOR_ZETA_CRYSTAL"/>
    <property type="match status" value="1"/>
</dbReference>
<feature type="domain" description="Enoyl reductase (ER)" evidence="3">
    <location>
        <begin position="14"/>
        <end position="324"/>
    </location>
</feature>
<dbReference type="OrthoDB" id="9792321at2"/>
<dbReference type="GO" id="GO:0035925">
    <property type="term" value="F:mRNA 3'-UTR AU-rich region binding"/>
    <property type="evidence" value="ECO:0007669"/>
    <property type="project" value="TreeGrafter"/>
</dbReference>
<evidence type="ECO:0000313" key="5">
    <source>
        <dbReference type="Proteomes" id="UP000282195"/>
    </source>
</evidence>
<dbReference type="Gene3D" id="3.90.180.10">
    <property type="entry name" value="Medium-chain alcohol dehydrogenases, catalytic domain"/>
    <property type="match status" value="1"/>
</dbReference>
<dbReference type="SUPFAM" id="SSF51735">
    <property type="entry name" value="NAD(P)-binding Rossmann-fold domains"/>
    <property type="match status" value="1"/>
</dbReference>
<keyword evidence="5" id="KW-1185">Reference proteome</keyword>
<accession>A0A387FU88</accession>
<dbReference type="InterPro" id="IPR036291">
    <property type="entry name" value="NAD(P)-bd_dom_sf"/>
</dbReference>
<dbReference type="AlphaFoldDB" id="A0A387FU88"/>
<reference evidence="4 5" key="1">
    <citation type="submission" date="2018-10" db="EMBL/GenBank/DDBJ databases">
        <title>Rhizobium etli, R. leguminosarum and a new Rhizobium genospecies from Phaseolus dumosus.</title>
        <authorList>
            <person name="Ramirez-Puebla S.T."/>
            <person name="Rogel-Hernandez M.A."/>
            <person name="Guerrero G."/>
            <person name="Ormeno-Orrillo E."/>
            <person name="Martinez-Romero J.C."/>
            <person name="Negrete-Yankelevich S."/>
            <person name="Martinez-Romero E."/>
        </authorList>
    </citation>
    <scope>NUCLEOTIDE SEQUENCE [LARGE SCALE GENOMIC DNA]</scope>
    <source>
        <strain evidence="4 5">CCGE525</strain>
        <plasmid evidence="5">prccge525c</plasmid>
    </source>
</reference>
<proteinExistence type="predicted"/>
<evidence type="ECO:0000313" key="4">
    <source>
        <dbReference type="EMBL" id="AYG62750.1"/>
    </source>
</evidence>
<name>A0A387FU88_9HYPH</name>
<dbReference type="PANTHER" id="PTHR48106:SF13">
    <property type="entry name" value="QUINONE OXIDOREDUCTASE-RELATED"/>
    <property type="match status" value="1"/>
</dbReference>
<dbReference type="PANTHER" id="PTHR48106">
    <property type="entry name" value="QUINONE OXIDOREDUCTASE PIG3-RELATED"/>
    <property type="match status" value="1"/>
</dbReference>
<dbReference type="Pfam" id="PF00107">
    <property type="entry name" value="ADH_zinc_N"/>
    <property type="match status" value="1"/>
</dbReference>
<dbReference type="CDD" id="cd05286">
    <property type="entry name" value="QOR2"/>
    <property type="match status" value="1"/>
</dbReference>
<keyword evidence="4" id="KW-0614">Plasmid</keyword>
<dbReference type="InterPro" id="IPR013154">
    <property type="entry name" value="ADH-like_N"/>
</dbReference>
<gene>
    <name evidence="4" type="ORF">CCGE525_28870</name>
</gene>
<dbReference type="Gene3D" id="3.40.50.720">
    <property type="entry name" value="NAD(P)-binding Rossmann-like Domain"/>
    <property type="match status" value="1"/>
</dbReference>
<dbReference type="EMBL" id="CP032695">
    <property type="protein sequence ID" value="AYG62750.1"/>
    <property type="molecule type" value="Genomic_DNA"/>
</dbReference>
<dbReference type="GO" id="GO:0005829">
    <property type="term" value="C:cytosol"/>
    <property type="evidence" value="ECO:0007669"/>
    <property type="project" value="TreeGrafter"/>
</dbReference>
<dbReference type="GO" id="GO:0008270">
    <property type="term" value="F:zinc ion binding"/>
    <property type="evidence" value="ECO:0007669"/>
    <property type="project" value="InterPro"/>
</dbReference>
<sequence length="328" mass="35499">MMVKARAARIHQYGAPEVLKFEDILIPEPRDGEVLVRHTMIGLNFVDVYFRRGTMEVPSFPAIIGNEAAGVVEAVGRDVSSVKVGDRVVFGHSTGAYATAGLHPADRLAIIPDDISDAQAAGSFLKGLTARYLIRDVVPLKRGDTILYHAAAGGVGQIFVQWAKSLGYRVIGTVSNDSKVDVARQAGCDHVINYRAEDFVARTFELTNGLGVDAVFDSVGEDTFRGSLAVLKVRGTLVQFGKASGEITPIDPYELGPRGLHLTWPMLQHYVATPAQTAEAAADLFTAIRSGVLQVDPSRIYSFDDVVQAHHDLEERRTTGSAVLRVTQ</sequence>
<evidence type="ECO:0000259" key="3">
    <source>
        <dbReference type="SMART" id="SM00829"/>
    </source>
</evidence>
<dbReference type="SMART" id="SM00829">
    <property type="entry name" value="PKS_ER"/>
    <property type="match status" value="1"/>
</dbReference>
<protein>
    <submittedName>
        <fullName evidence="4">Quinone oxidoreductase</fullName>
    </submittedName>
</protein>
<dbReference type="InterPro" id="IPR013149">
    <property type="entry name" value="ADH-like_C"/>
</dbReference>
<dbReference type="KEGG" id="rjg:CCGE525_28870"/>
<dbReference type="GO" id="GO:0003960">
    <property type="term" value="F:quinone reductase (NADPH) activity"/>
    <property type="evidence" value="ECO:0007669"/>
    <property type="project" value="InterPro"/>
</dbReference>
<dbReference type="FunFam" id="3.40.50.720:FF:000053">
    <property type="entry name" value="Quinone oxidoreductase 1"/>
    <property type="match status" value="1"/>
</dbReference>
<dbReference type="InterPro" id="IPR002364">
    <property type="entry name" value="Quin_OxRdtase/zeta-crystal_CS"/>
</dbReference>
<geneLocation type="plasmid" evidence="5">
    <name>prccge525c</name>
</geneLocation>
<dbReference type="Pfam" id="PF08240">
    <property type="entry name" value="ADH_N"/>
    <property type="match status" value="1"/>
</dbReference>
<evidence type="ECO:0000256" key="2">
    <source>
        <dbReference type="ARBA" id="ARBA00023002"/>
    </source>
</evidence>
<dbReference type="SUPFAM" id="SSF50129">
    <property type="entry name" value="GroES-like"/>
    <property type="match status" value="1"/>
</dbReference>
<keyword evidence="1" id="KW-0521">NADP</keyword>
<organism evidence="4 5">
    <name type="scientific">Rhizobium jaguaris</name>
    <dbReference type="NCBI Taxonomy" id="1312183"/>
    <lineage>
        <taxon>Bacteria</taxon>
        <taxon>Pseudomonadati</taxon>
        <taxon>Pseudomonadota</taxon>
        <taxon>Alphaproteobacteria</taxon>
        <taxon>Hyphomicrobiales</taxon>
        <taxon>Rhizobiaceae</taxon>
        <taxon>Rhizobium/Agrobacterium group</taxon>
        <taxon>Rhizobium</taxon>
    </lineage>
</organism>